<dbReference type="EMBL" id="JBFDAA010000002">
    <property type="protein sequence ID" value="KAL1139653.1"/>
    <property type="molecule type" value="Genomic_DNA"/>
</dbReference>
<feature type="compositionally biased region" description="Acidic residues" evidence="1">
    <location>
        <begin position="33"/>
        <end position="46"/>
    </location>
</feature>
<gene>
    <name evidence="2" type="ORF">AAG570_006631</name>
</gene>
<evidence type="ECO:0000313" key="3">
    <source>
        <dbReference type="Proteomes" id="UP001558652"/>
    </source>
</evidence>
<organism evidence="2 3">
    <name type="scientific">Ranatra chinensis</name>
    <dbReference type="NCBI Taxonomy" id="642074"/>
    <lineage>
        <taxon>Eukaryota</taxon>
        <taxon>Metazoa</taxon>
        <taxon>Ecdysozoa</taxon>
        <taxon>Arthropoda</taxon>
        <taxon>Hexapoda</taxon>
        <taxon>Insecta</taxon>
        <taxon>Pterygota</taxon>
        <taxon>Neoptera</taxon>
        <taxon>Paraneoptera</taxon>
        <taxon>Hemiptera</taxon>
        <taxon>Heteroptera</taxon>
        <taxon>Panheteroptera</taxon>
        <taxon>Nepomorpha</taxon>
        <taxon>Nepidae</taxon>
        <taxon>Ranatrinae</taxon>
        <taxon>Ranatra</taxon>
    </lineage>
</organism>
<evidence type="ECO:0000256" key="1">
    <source>
        <dbReference type="SAM" id="MobiDB-lite"/>
    </source>
</evidence>
<proteinExistence type="predicted"/>
<sequence length="116" mass="12583">MRRGSLSSSGSGPGTVGVPAEPLIVVEESGGIAEEDEEALAEEELQDAGLDSPSNRDSPNPYLLSPYRDLRKRSLPTPQCTSGITASQVFHYSLKTLEMILQYCTGYKIHHFSSIL</sequence>
<dbReference type="Proteomes" id="UP001558652">
    <property type="component" value="Unassembled WGS sequence"/>
</dbReference>
<dbReference type="AlphaFoldDB" id="A0ABD0YUK3"/>
<name>A0ABD0YUK3_9HEMI</name>
<evidence type="ECO:0000313" key="2">
    <source>
        <dbReference type="EMBL" id="KAL1139653.1"/>
    </source>
</evidence>
<protein>
    <submittedName>
        <fullName evidence="2">Uncharacterized protein</fullName>
    </submittedName>
</protein>
<feature type="compositionally biased region" description="Low complexity" evidence="1">
    <location>
        <begin position="1"/>
        <end position="10"/>
    </location>
</feature>
<accession>A0ABD0YUK3</accession>
<reference evidence="2 3" key="1">
    <citation type="submission" date="2024-07" db="EMBL/GenBank/DDBJ databases">
        <title>Chromosome-level genome assembly of the water stick insect Ranatra chinensis (Heteroptera: Nepidae).</title>
        <authorList>
            <person name="Liu X."/>
        </authorList>
    </citation>
    <scope>NUCLEOTIDE SEQUENCE [LARGE SCALE GENOMIC DNA]</scope>
    <source>
        <strain evidence="2">Cailab_2021Rc</strain>
        <tissue evidence="2">Muscle</tissue>
    </source>
</reference>
<keyword evidence="3" id="KW-1185">Reference proteome</keyword>
<feature type="region of interest" description="Disordered" evidence="1">
    <location>
        <begin position="1"/>
        <end position="65"/>
    </location>
</feature>
<comment type="caution">
    <text evidence="2">The sequence shown here is derived from an EMBL/GenBank/DDBJ whole genome shotgun (WGS) entry which is preliminary data.</text>
</comment>